<dbReference type="FunFam" id="3.40.50.1450:FF:000002">
    <property type="entry name" value="Hydrogenase 1 maturation protease"/>
    <property type="match status" value="1"/>
</dbReference>
<accession>A0A3N6MTE8</accession>
<proteinExistence type="inferred from homology"/>
<feature type="binding site" evidence="7">
    <location>
        <position position="66"/>
    </location>
    <ligand>
        <name>Ni(2+)</name>
        <dbReference type="ChEBI" id="CHEBI:49786"/>
    </ligand>
</feature>
<evidence type="ECO:0000256" key="2">
    <source>
        <dbReference type="ARBA" id="ARBA00022596"/>
    </source>
</evidence>
<evidence type="ECO:0000256" key="6">
    <source>
        <dbReference type="ARBA" id="ARBA00022801"/>
    </source>
</evidence>
<gene>
    <name evidence="9" type="primary">hybD</name>
    <name evidence="9" type="ORF">D1Y85_10390</name>
</gene>
<sequence>MADRTRIVVLGIGNVLWADEGFGVRAVERLNALWRWPDNVELVDGGTQGLALLPFVESADRLIVLDAVDFGLEPGTLDVREGDAVPACLNARKMSLHQAGFSDVLACAQLKGHYPAELVLIGVQPVELDDFGGSLRPAVRAQIEPAVAVACEWLRRWGALPIARDETDAPAAPLNASGLSLSRYEDERPSEQRANRQGDTRFWHPPEQT</sequence>
<keyword evidence="5" id="KW-0064">Aspartyl protease</keyword>
<keyword evidence="2 7" id="KW-0533">Nickel</keyword>
<dbReference type="NCBIfam" id="TIGR00072">
    <property type="entry name" value="hydrog_prot"/>
    <property type="match status" value="1"/>
</dbReference>
<evidence type="ECO:0000256" key="5">
    <source>
        <dbReference type="ARBA" id="ARBA00022750"/>
    </source>
</evidence>
<dbReference type="GO" id="GO:0046872">
    <property type="term" value="F:metal ion binding"/>
    <property type="evidence" value="ECO:0007669"/>
    <property type="project" value="UniProtKB-KW"/>
</dbReference>
<evidence type="ECO:0000256" key="3">
    <source>
        <dbReference type="ARBA" id="ARBA00022670"/>
    </source>
</evidence>
<dbReference type="InterPro" id="IPR000671">
    <property type="entry name" value="Peptidase_A31"/>
</dbReference>
<dbReference type="PRINTS" id="PR00446">
    <property type="entry name" value="HYDRGNUPTAKE"/>
</dbReference>
<dbReference type="PANTHER" id="PTHR30302">
    <property type="entry name" value="HYDROGENASE 1 MATURATION PROTEASE"/>
    <property type="match status" value="1"/>
</dbReference>
<dbReference type="RefSeq" id="WP_124150960.1">
    <property type="nucleotide sequence ID" value="NZ_RQIS01000006.1"/>
</dbReference>
<organism evidence="9 10">
    <name type="scientific">Paraburkholderia dinghuensis</name>
    <dbReference type="NCBI Taxonomy" id="2305225"/>
    <lineage>
        <taxon>Bacteria</taxon>
        <taxon>Pseudomonadati</taxon>
        <taxon>Pseudomonadota</taxon>
        <taxon>Betaproteobacteria</taxon>
        <taxon>Burkholderiales</taxon>
        <taxon>Burkholderiaceae</taxon>
        <taxon>Paraburkholderia</taxon>
    </lineage>
</organism>
<feature type="binding site" evidence="7">
    <location>
        <position position="20"/>
    </location>
    <ligand>
        <name>Ni(2+)</name>
        <dbReference type="ChEBI" id="CHEBI:49786"/>
    </ligand>
</feature>
<dbReference type="CDD" id="cd06062">
    <property type="entry name" value="H2MP_MemB-H2up"/>
    <property type="match status" value="1"/>
</dbReference>
<dbReference type="GO" id="GO:0008047">
    <property type="term" value="F:enzyme activator activity"/>
    <property type="evidence" value="ECO:0007669"/>
    <property type="project" value="InterPro"/>
</dbReference>
<dbReference type="Pfam" id="PF01750">
    <property type="entry name" value="HycI"/>
    <property type="match status" value="1"/>
</dbReference>
<dbReference type="PANTHER" id="PTHR30302:SF9">
    <property type="entry name" value="HYDROGENASE 1 MATURATION PROTEASE"/>
    <property type="match status" value="1"/>
</dbReference>
<protein>
    <submittedName>
        <fullName evidence="9">HyaD/HybD family hydrogenase maturation endopeptidase</fullName>
    </submittedName>
</protein>
<name>A0A3N6MTE8_9BURK</name>
<feature type="region of interest" description="Disordered" evidence="8">
    <location>
        <begin position="168"/>
        <end position="209"/>
    </location>
</feature>
<feature type="compositionally biased region" description="Basic and acidic residues" evidence="8">
    <location>
        <begin position="183"/>
        <end position="209"/>
    </location>
</feature>
<keyword evidence="4 7" id="KW-0479">Metal-binding</keyword>
<dbReference type="Proteomes" id="UP000272778">
    <property type="component" value="Unassembled WGS sequence"/>
</dbReference>
<dbReference type="GO" id="GO:0004190">
    <property type="term" value="F:aspartic-type endopeptidase activity"/>
    <property type="evidence" value="ECO:0007669"/>
    <property type="project" value="UniProtKB-KW"/>
</dbReference>
<evidence type="ECO:0000256" key="1">
    <source>
        <dbReference type="ARBA" id="ARBA00006814"/>
    </source>
</evidence>
<keyword evidence="3" id="KW-0645">Protease</keyword>
<dbReference type="SUPFAM" id="SSF53163">
    <property type="entry name" value="HybD-like"/>
    <property type="match status" value="1"/>
</dbReference>
<dbReference type="Gene3D" id="3.40.50.1450">
    <property type="entry name" value="HybD-like"/>
    <property type="match status" value="1"/>
</dbReference>
<evidence type="ECO:0000313" key="9">
    <source>
        <dbReference type="EMBL" id="RQH07068.1"/>
    </source>
</evidence>
<dbReference type="EMBL" id="RQIS01000006">
    <property type="protein sequence ID" value="RQH07068.1"/>
    <property type="molecule type" value="Genomic_DNA"/>
</dbReference>
<keyword evidence="10" id="KW-1185">Reference proteome</keyword>
<dbReference type="AlphaFoldDB" id="A0A3N6MTE8"/>
<comment type="caution">
    <text evidence="9">The sequence shown here is derived from an EMBL/GenBank/DDBJ whole genome shotgun (WGS) entry which is preliminary data.</text>
</comment>
<evidence type="ECO:0000256" key="4">
    <source>
        <dbReference type="ARBA" id="ARBA00022723"/>
    </source>
</evidence>
<dbReference type="OrthoDB" id="9792731at2"/>
<dbReference type="InterPro" id="IPR023430">
    <property type="entry name" value="Pept_HybD-like_dom_sf"/>
</dbReference>
<evidence type="ECO:0000313" key="10">
    <source>
        <dbReference type="Proteomes" id="UP000272778"/>
    </source>
</evidence>
<comment type="similarity">
    <text evidence="1">Belongs to the peptidase A31 family.</text>
</comment>
<evidence type="ECO:0000256" key="7">
    <source>
        <dbReference type="PIRSR" id="PIRSR604419-1"/>
    </source>
</evidence>
<feature type="binding site" evidence="7">
    <location>
        <position position="97"/>
    </location>
    <ligand>
        <name>Ni(2+)</name>
        <dbReference type="ChEBI" id="CHEBI:49786"/>
    </ligand>
</feature>
<keyword evidence="6" id="KW-0378">Hydrolase</keyword>
<reference evidence="9 10" key="1">
    <citation type="submission" date="2018-11" db="EMBL/GenBank/DDBJ databases">
        <title>Paraburkholderia sp. DHOA04, isolated from soil.</title>
        <authorList>
            <person name="Gao Z.-H."/>
            <person name="Qiu L.-H."/>
            <person name="Fu J.-C."/>
        </authorList>
    </citation>
    <scope>NUCLEOTIDE SEQUENCE [LARGE SCALE GENOMIC DNA]</scope>
    <source>
        <strain evidence="9 10">DHOA04</strain>
    </source>
</reference>
<dbReference type="GO" id="GO:0016485">
    <property type="term" value="P:protein processing"/>
    <property type="evidence" value="ECO:0007669"/>
    <property type="project" value="InterPro"/>
</dbReference>
<dbReference type="InterPro" id="IPR004419">
    <property type="entry name" value="Pept_A31_hyd_express"/>
</dbReference>
<dbReference type="NCBIfam" id="TIGR00140">
    <property type="entry name" value="hupD"/>
    <property type="match status" value="1"/>
</dbReference>
<evidence type="ECO:0000256" key="8">
    <source>
        <dbReference type="SAM" id="MobiDB-lite"/>
    </source>
</evidence>